<evidence type="ECO:0000256" key="5">
    <source>
        <dbReference type="SAM" id="MobiDB-lite"/>
    </source>
</evidence>
<dbReference type="RefSeq" id="WP_261811667.1">
    <property type="nucleotide sequence ID" value="NZ_CP078078.1"/>
</dbReference>
<feature type="transmembrane region" description="Helical" evidence="6">
    <location>
        <begin position="12"/>
        <end position="34"/>
    </location>
</feature>
<feature type="region of interest" description="Disordered" evidence="5">
    <location>
        <begin position="339"/>
        <end position="361"/>
    </location>
</feature>
<evidence type="ECO:0000256" key="3">
    <source>
        <dbReference type="ARBA" id="ARBA00022989"/>
    </source>
</evidence>
<dbReference type="InterPro" id="IPR023408">
    <property type="entry name" value="MscS_beta-dom_sf"/>
</dbReference>
<keyword evidence="4 6" id="KW-0472">Membrane</keyword>
<keyword evidence="3 6" id="KW-1133">Transmembrane helix</keyword>
<evidence type="ECO:0000313" key="8">
    <source>
        <dbReference type="EMBL" id="UPL19061.1"/>
    </source>
</evidence>
<accession>A0ABY4J4Z7</accession>
<dbReference type="Pfam" id="PF00924">
    <property type="entry name" value="MS_channel_2nd"/>
    <property type="match status" value="1"/>
</dbReference>
<dbReference type="PANTHER" id="PTHR30566">
    <property type="entry name" value="YNAI-RELATED MECHANOSENSITIVE ION CHANNEL"/>
    <property type="match status" value="1"/>
</dbReference>
<sequence>MSSGTEWESLVGTAVVIAIAVLATVAVLVLLRLVAALVSRRLPWVRDFARRVRNATTATALVVAVWIAMAITAPAEQGWWPAVSRLFLISTILVGSWLFAAAISFGFERLIEREETVLVGPEARRRRTQLLVIHRLVLVSIAVLALGAVLFTFPEMRAVGTSLLASAGIASIIAGLAAQSILGNLIAGIQVAFTDAIRVGDVVVVEGEWGRVGEINLSYVVVYIWDERRLVVPCSYFTSTPIETWTRRSDKILGTVYLDLDWRVPMDALRAEFTRIVEASPAWDGRSSSALVTDAQGGYVTVRLVMSAKDSDDQWTIRCEVREKMMSWLQREYPDALPRTRVEFGPQSDSAPASSTGSSAS</sequence>
<dbReference type="InterPro" id="IPR006685">
    <property type="entry name" value="MscS_channel_2nd"/>
</dbReference>
<evidence type="ECO:0000256" key="1">
    <source>
        <dbReference type="ARBA" id="ARBA00004370"/>
    </source>
</evidence>
<keyword evidence="9" id="KW-1185">Reference proteome</keyword>
<evidence type="ECO:0000256" key="2">
    <source>
        <dbReference type="ARBA" id="ARBA00022692"/>
    </source>
</evidence>
<evidence type="ECO:0000256" key="6">
    <source>
        <dbReference type="SAM" id="Phobius"/>
    </source>
</evidence>
<feature type="transmembrane region" description="Helical" evidence="6">
    <location>
        <begin position="87"/>
        <end position="111"/>
    </location>
</feature>
<name>A0ABY4J4Z7_9MICO</name>
<feature type="transmembrane region" description="Helical" evidence="6">
    <location>
        <begin position="55"/>
        <end position="75"/>
    </location>
</feature>
<reference evidence="8 9" key="1">
    <citation type="submission" date="2021-06" db="EMBL/GenBank/DDBJ databases">
        <title>Genome-based taxonomic framework of Microbacterium strains isolated from marine environment, the description of four new species and reclassification of four preexisting species.</title>
        <authorList>
            <person name="Lee S.D."/>
            <person name="Kim S.-M."/>
            <person name="Byeon Y.-S."/>
            <person name="Yang H.L."/>
            <person name="Kim I.S."/>
        </authorList>
    </citation>
    <scope>NUCLEOTIDE SEQUENCE [LARGE SCALE GENOMIC DNA]</scope>
    <source>
        <strain evidence="8 9">KSW4-10</strain>
    </source>
</reference>
<dbReference type="SUPFAM" id="SSF50182">
    <property type="entry name" value="Sm-like ribonucleoproteins"/>
    <property type="match status" value="1"/>
</dbReference>
<dbReference type="InterPro" id="IPR010920">
    <property type="entry name" value="LSM_dom_sf"/>
</dbReference>
<evidence type="ECO:0000259" key="7">
    <source>
        <dbReference type="Pfam" id="PF00924"/>
    </source>
</evidence>
<dbReference type="Gene3D" id="2.30.30.60">
    <property type="match status" value="1"/>
</dbReference>
<feature type="transmembrane region" description="Helical" evidence="6">
    <location>
        <begin position="159"/>
        <end position="178"/>
    </location>
</feature>
<proteinExistence type="predicted"/>
<feature type="transmembrane region" description="Helical" evidence="6">
    <location>
        <begin position="132"/>
        <end position="153"/>
    </location>
</feature>
<feature type="domain" description="Mechanosensitive ion channel MscS" evidence="7">
    <location>
        <begin position="181"/>
        <end position="247"/>
    </location>
</feature>
<dbReference type="Proteomes" id="UP000830631">
    <property type="component" value="Chromosome"/>
</dbReference>
<keyword evidence="2 6" id="KW-0812">Transmembrane</keyword>
<evidence type="ECO:0000256" key="4">
    <source>
        <dbReference type="ARBA" id="ARBA00023136"/>
    </source>
</evidence>
<gene>
    <name evidence="8" type="ORF">KV397_15455</name>
</gene>
<dbReference type="EMBL" id="CP078078">
    <property type="protein sequence ID" value="UPL19061.1"/>
    <property type="molecule type" value="Genomic_DNA"/>
</dbReference>
<organism evidence="8 9">
    <name type="scientific">Microbacterium aurugineum</name>
    <dbReference type="NCBI Taxonomy" id="2851642"/>
    <lineage>
        <taxon>Bacteria</taxon>
        <taxon>Bacillati</taxon>
        <taxon>Actinomycetota</taxon>
        <taxon>Actinomycetes</taxon>
        <taxon>Micrococcales</taxon>
        <taxon>Microbacteriaceae</taxon>
        <taxon>Microbacterium</taxon>
    </lineage>
</organism>
<dbReference type="Gene3D" id="1.10.287.1260">
    <property type="match status" value="1"/>
</dbReference>
<feature type="compositionally biased region" description="Low complexity" evidence="5">
    <location>
        <begin position="348"/>
        <end position="361"/>
    </location>
</feature>
<evidence type="ECO:0000313" key="9">
    <source>
        <dbReference type="Proteomes" id="UP000830631"/>
    </source>
</evidence>
<dbReference type="PANTHER" id="PTHR30566:SF25">
    <property type="entry name" value="INNER MEMBRANE PROTEIN"/>
    <property type="match status" value="1"/>
</dbReference>
<protein>
    <submittedName>
        <fullName evidence="8">Mechanosensitive ion channel family protein</fullName>
    </submittedName>
</protein>
<comment type="subcellular location">
    <subcellularLocation>
        <location evidence="1">Membrane</location>
    </subcellularLocation>
</comment>